<dbReference type="Proteomes" id="UP000185596">
    <property type="component" value="Unassembled WGS sequence"/>
</dbReference>
<evidence type="ECO:0000313" key="2">
    <source>
        <dbReference type="Proteomes" id="UP000185596"/>
    </source>
</evidence>
<reference evidence="1 2" key="1">
    <citation type="submission" date="2016-12" db="EMBL/GenBank/DDBJ databases">
        <title>The draft genome sequence of Actinophytocola sp. 11-183.</title>
        <authorList>
            <person name="Wang W."/>
            <person name="Yuan L."/>
        </authorList>
    </citation>
    <scope>NUCLEOTIDE SEQUENCE [LARGE SCALE GENOMIC DNA]</scope>
    <source>
        <strain evidence="1 2">11-183</strain>
    </source>
</reference>
<comment type="caution">
    <text evidence="1">The sequence shown here is derived from an EMBL/GenBank/DDBJ whole genome shotgun (WGS) entry which is preliminary data.</text>
</comment>
<name>A0A1Q8CYE1_9PSEU</name>
<organism evidence="1 2">
    <name type="scientific">Actinophytocola xanthii</name>
    <dbReference type="NCBI Taxonomy" id="1912961"/>
    <lineage>
        <taxon>Bacteria</taxon>
        <taxon>Bacillati</taxon>
        <taxon>Actinomycetota</taxon>
        <taxon>Actinomycetes</taxon>
        <taxon>Pseudonocardiales</taxon>
        <taxon>Pseudonocardiaceae</taxon>
    </lineage>
</organism>
<accession>A0A1Q8CYE1</accession>
<dbReference type="EMBL" id="MSIE01000001">
    <property type="protein sequence ID" value="OLF19374.1"/>
    <property type="molecule type" value="Genomic_DNA"/>
</dbReference>
<evidence type="ECO:0000313" key="1">
    <source>
        <dbReference type="EMBL" id="OLF19374.1"/>
    </source>
</evidence>
<gene>
    <name evidence="1" type="ORF">BU204_00120</name>
</gene>
<protein>
    <submittedName>
        <fullName evidence="1">Uncharacterized protein</fullName>
    </submittedName>
</protein>
<sequence length="65" mass="6813">MIVALAAVLTALAAHRCRQASARIDLILTEELGPSAVPTHVGARAEERLAPAPVARKDLARFGQA</sequence>
<proteinExistence type="predicted"/>
<dbReference type="AlphaFoldDB" id="A0A1Q8CYE1"/>
<keyword evidence="2" id="KW-1185">Reference proteome</keyword>